<accession>A0A2T4UNW5</accession>
<dbReference type="InterPro" id="IPR001547">
    <property type="entry name" value="Glyco_hydro_5"/>
</dbReference>
<dbReference type="GO" id="GO:0004553">
    <property type="term" value="F:hydrolase activity, hydrolyzing O-glycosyl compounds"/>
    <property type="evidence" value="ECO:0007669"/>
    <property type="project" value="InterPro"/>
</dbReference>
<dbReference type="SUPFAM" id="SSF50370">
    <property type="entry name" value="Ricin B-like lectins"/>
    <property type="match status" value="1"/>
</dbReference>
<comment type="similarity">
    <text evidence="3">Belongs to the glycosyl hydrolase 5 (cellulase A) family.</text>
</comment>
<dbReference type="PROSITE" id="PS50231">
    <property type="entry name" value="RICIN_B_LECTIN"/>
    <property type="match status" value="1"/>
</dbReference>
<keyword evidence="7" id="KW-1185">Reference proteome</keyword>
<gene>
    <name evidence="6" type="ORF">C1I63_18355</name>
</gene>
<protein>
    <submittedName>
        <fullName evidence="6">Carbohydrate-binding protein</fullName>
    </submittedName>
</protein>
<keyword evidence="1 3" id="KW-0378">Hydrolase</keyword>
<dbReference type="Pfam" id="PF00150">
    <property type="entry name" value="Cellulase"/>
    <property type="match status" value="1"/>
</dbReference>
<evidence type="ECO:0000313" key="7">
    <source>
        <dbReference type="Proteomes" id="UP000241085"/>
    </source>
</evidence>
<evidence type="ECO:0000313" key="6">
    <source>
        <dbReference type="EMBL" id="PTL71204.1"/>
    </source>
</evidence>
<dbReference type="CDD" id="cd00161">
    <property type="entry name" value="beta-trefoil_Ricin-like"/>
    <property type="match status" value="1"/>
</dbReference>
<evidence type="ECO:0000259" key="5">
    <source>
        <dbReference type="SMART" id="SM00458"/>
    </source>
</evidence>
<dbReference type="Proteomes" id="UP000241085">
    <property type="component" value="Unassembled WGS sequence"/>
</dbReference>
<feature type="signal peptide" evidence="4">
    <location>
        <begin position="1"/>
        <end position="24"/>
    </location>
</feature>
<evidence type="ECO:0000256" key="3">
    <source>
        <dbReference type="RuleBase" id="RU361153"/>
    </source>
</evidence>
<name>A0A2T4UNW5_9MICO</name>
<keyword evidence="4" id="KW-0732">Signal</keyword>
<evidence type="ECO:0000256" key="4">
    <source>
        <dbReference type="SAM" id="SignalP"/>
    </source>
</evidence>
<evidence type="ECO:0000256" key="2">
    <source>
        <dbReference type="ARBA" id="ARBA00023295"/>
    </source>
</evidence>
<dbReference type="InterPro" id="IPR035992">
    <property type="entry name" value="Ricin_B-like_lectins"/>
</dbReference>
<dbReference type="SMART" id="SM00458">
    <property type="entry name" value="RICIN"/>
    <property type="match status" value="1"/>
</dbReference>
<dbReference type="Pfam" id="PF00652">
    <property type="entry name" value="Ricin_B_lectin"/>
    <property type="match status" value="1"/>
</dbReference>
<feature type="domain" description="Ricin B lectin" evidence="5">
    <location>
        <begin position="360"/>
        <end position="489"/>
    </location>
</feature>
<dbReference type="InterPro" id="IPR000772">
    <property type="entry name" value="Ricin_B_lectin"/>
</dbReference>
<organism evidence="6 7">
    <name type="scientific">Rathayibacter caricis DSM 15933</name>
    <dbReference type="NCBI Taxonomy" id="1328867"/>
    <lineage>
        <taxon>Bacteria</taxon>
        <taxon>Bacillati</taxon>
        <taxon>Actinomycetota</taxon>
        <taxon>Actinomycetes</taxon>
        <taxon>Micrococcales</taxon>
        <taxon>Microbacteriaceae</taxon>
        <taxon>Rathayibacter</taxon>
    </lineage>
</organism>
<dbReference type="Gene3D" id="3.20.20.80">
    <property type="entry name" value="Glycosidases"/>
    <property type="match status" value="1"/>
</dbReference>
<proteinExistence type="inferred from homology"/>
<dbReference type="InterPro" id="IPR017853">
    <property type="entry name" value="GH"/>
</dbReference>
<dbReference type="SUPFAM" id="SSF51445">
    <property type="entry name" value="(Trans)glycosidases"/>
    <property type="match status" value="1"/>
</dbReference>
<dbReference type="Gene3D" id="2.80.10.50">
    <property type="match status" value="1"/>
</dbReference>
<dbReference type="GO" id="GO:0000272">
    <property type="term" value="P:polysaccharide catabolic process"/>
    <property type="evidence" value="ECO:0007669"/>
    <property type="project" value="InterPro"/>
</dbReference>
<feature type="chain" id="PRO_5039128587" evidence="4">
    <location>
        <begin position="25"/>
        <end position="489"/>
    </location>
</feature>
<sequence length="489" mass="52683">MPPRIRSLQRLRAAALLLTGMAMAGVLALTASAPASAAAATPGPASSIAASDIRGWNWADARDNYVCGNVVPSGLWDSDSYAAVHSKATAVADQLAARGANTVRLPMNVTTVGGSWWNSYQAAIDAITARGMKVVLAEWDQECLGTYARDGRMDQGWEGMWDAIVARYNSNSSVHFEIFNEPFGYSTPEWLDQAATWINRYPQIDRSRILVPGSGMSYNTTDAGRDTRFSGTKLAFHTYAEWQPARTYDQWRSQIREVVGEFANRAVMTEFGTYLATGYDFKNAASTENNVQYIRALTDEFAAQRIGSIHWVGVRDNDQWRMFTLSGATQNGNGSTIGLAVTNQSALDRIHIGWRMSQTAASKSIVSAASGECLDVPGHSVTPSTPVTIYDCSGASNQRWRLGVDGTIVGVESGLCLDVAGYSVAPGTTVQTYTCNGGANQRWRVTTGGAIVAEQSGLCLDVWNAGTANGNAVKVYTCSGARHQSWSLT</sequence>
<reference evidence="6 7" key="1">
    <citation type="submission" date="2018-03" db="EMBL/GenBank/DDBJ databases">
        <title>Bacteriophage NCPPB3778 and a type I-E CRISPR drive the evolution of the US Biological Select Agent, Rathayibacter toxicus.</title>
        <authorList>
            <person name="Davis E.W.II."/>
            <person name="Tabima J.F."/>
            <person name="Weisberg A.J."/>
            <person name="Dantas Lopes L."/>
            <person name="Wiseman M.S."/>
            <person name="Wiseman M.S."/>
            <person name="Pupko T."/>
            <person name="Belcher M.S."/>
            <person name="Sechler A.J."/>
            <person name="Tancos M.A."/>
            <person name="Schroeder B.K."/>
            <person name="Murray T.D."/>
            <person name="Luster D.G."/>
            <person name="Schneider W.L."/>
            <person name="Rogers E."/>
            <person name="Andreote F.D."/>
            <person name="Grunwald N.J."/>
            <person name="Putnam M.L."/>
            <person name="Chang J.H."/>
        </authorList>
    </citation>
    <scope>NUCLEOTIDE SEQUENCE [LARGE SCALE GENOMIC DNA]</scope>
    <source>
        <strain evidence="6 7">DSM 15933</strain>
    </source>
</reference>
<dbReference type="EMBL" id="PZPL01000002">
    <property type="protein sequence ID" value="PTL71204.1"/>
    <property type="molecule type" value="Genomic_DNA"/>
</dbReference>
<keyword evidence="2 3" id="KW-0326">Glycosidase</keyword>
<evidence type="ECO:0000256" key="1">
    <source>
        <dbReference type="ARBA" id="ARBA00022801"/>
    </source>
</evidence>
<dbReference type="AlphaFoldDB" id="A0A2T4UNW5"/>
<comment type="caution">
    <text evidence="6">The sequence shown here is derived from an EMBL/GenBank/DDBJ whole genome shotgun (WGS) entry which is preliminary data.</text>
</comment>